<dbReference type="PANTHER" id="PTHR24169">
    <property type="entry name" value="NUCLEAR FACTOR NF-KAPPA-B PROTEIN"/>
    <property type="match status" value="1"/>
</dbReference>
<feature type="region of interest" description="Disordered" evidence="1">
    <location>
        <begin position="44"/>
        <end position="135"/>
    </location>
</feature>
<dbReference type="InterPro" id="IPR030492">
    <property type="entry name" value="RHD_CS"/>
</dbReference>
<dbReference type="SUPFAM" id="SSF49417">
    <property type="entry name" value="p53-like transcription factors"/>
    <property type="match status" value="1"/>
</dbReference>
<feature type="compositionally biased region" description="Polar residues" evidence="1">
    <location>
        <begin position="102"/>
        <end position="115"/>
    </location>
</feature>
<dbReference type="InterPro" id="IPR000451">
    <property type="entry name" value="NFkB/Dor"/>
</dbReference>
<feature type="domain" description="RHD" evidence="2">
    <location>
        <begin position="147"/>
        <end position="323"/>
    </location>
</feature>
<dbReference type="InterPro" id="IPR037059">
    <property type="entry name" value="RHD_DNA_bind_dom_sf"/>
</dbReference>
<dbReference type="PROSITE" id="PS50254">
    <property type="entry name" value="REL_2"/>
    <property type="match status" value="1"/>
</dbReference>
<dbReference type="EMBL" id="JAHRIM010050561">
    <property type="protein sequence ID" value="MEQ2268813.1"/>
    <property type="molecule type" value="Genomic_DNA"/>
</dbReference>
<protein>
    <recommendedName>
        <fullName evidence="2">RHD domain-containing protein</fullName>
    </recommendedName>
</protein>
<keyword evidence="4" id="KW-1185">Reference proteome</keyword>
<evidence type="ECO:0000313" key="3">
    <source>
        <dbReference type="EMBL" id="MEQ2268813.1"/>
    </source>
</evidence>
<feature type="non-terminal residue" evidence="3">
    <location>
        <position position="323"/>
    </location>
</feature>
<feature type="compositionally biased region" description="Pro residues" evidence="1">
    <location>
        <begin position="49"/>
        <end position="58"/>
    </location>
</feature>
<organism evidence="3 4">
    <name type="scientific">Xenotaenia resolanae</name>
    <dbReference type="NCBI Taxonomy" id="208358"/>
    <lineage>
        <taxon>Eukaryota</taxon>
        <taxon>Metazoa</taxon>
        <taxon>Chordata</taxon>
        <taxon>Craniata</taxon>
        <taxon>Vertebrata</taxon>
        <taxon>Euteleostomi</taxon>
        <taxon>Actinopterygii</taxon>
        <taxon>Neopterygii</taxon>
        <taxon>Teleostei</taxon>
        <taxon>Neoteleostei</taxon>
        <taxon>Acanthomorphata</taxon>
        <taxon>Ovalentaria</taxon>
        <taxon>Atherinomorphae</taxon>
        <taxon>Cyprinodontiformes</taxon>
        <taxon>Goodeidae</taxon>
        <taxon>Xenotaenia</taxon>
    </lineage>
</organism>
<dbReference type="Gene3D" id="2.60.40.340">
    <property type="entry name" value="Rel homology domain (RHD), DNA-binding domain"/>
    <property type="match status" value="1"/>
</dbReference>
<evidence type="ECO:0000259" key="2">
    <source>
        <dbReference type="PROSITE" id="PS50254"/>
    </source>
</evidence>
<dbReference type="Pfam" id="PF00554">
    <property type="entry name" value="RHD_DNA_bind"/>
    <property type="match status" value="1"/>
</dbReference>
<dbReference type="PANTHER" id="PTHR24169:SF18">
    <property type="entry name" value="TRANSCRIPTION FACTOR RELB"/>
    <property type="match status" value="1"/>
</dbReference>
<comment type="caution">
    <text evidence="3">The sequence shown here is derived from an EMBL/GenBank/DDBJ whole genome shotgun (WGS) entry which is preliminary data.</text>
</comment>
<dbReference type="InterPro" id="IPR008967">
    <property type="entry name" value="p53-like_TF_DNA-bd_sf"/>
</dbReference>
<evidence type="ECO:0000313" key="4">
    <source>
        <dbReference type="Proteomes" id="UP001444071"/>
    </source>
</evidence>
<accession>A0ABV0WJ54</accession>
<feature type="compositionally biased region" description="Polar residues" evidence="1">
    <location>
        <begin position="123"/>
        <end position="135"/>
    </location>
</feature>
<dbReference type="Proteomes" id="UP001444071">
    <property type="component" value="Unassembled WGS sequence"/>
</dbReference>
<proteinExistence type="predicted"/>
<gene>
    <name evidence="3" type="ORF">XENORESO_015760</name>
</gene>
<name>A0ABV0WJ54_9TELE</name>
<dbReference type="PROSITE" id="PS01204">
    <property type="entry name" value="REL_1"/>
    <property type="match status" value="1"/>
</dbReference>
<reference evidence="3 4" key="1">
    <citation type="submission" date="2021-06" db="EMBL/GenBank/DDBJ databases">
        <authorList>
            <person name="Palmer J.M."/>
        </authorList>
    </citation>
    <scope>NUCLEOTIDE SEQUENCE [LARGE SCALE GENOMIC DNA]</scope>
    <source>
        <strain evidence="3 4">XR_2019</strain>
        <tissue evidence="3">Muscle</tissue>
    </source>
</reference>
<sequence length="323" mass="35476">MKDMDFYKEEPTPNSGINTYSHLSATNGELDLIVEIINSCHELQQGSLPGPPPPPSPDPYCQSLLNQNNFPSQQNPQSTSKPVLVPRGTAPRSRPLSGMASAHSSHLSGPPTCSTGRGRGPSCSLTTKGSVPSQGLQSNANVLEQILEKPRLVVVEEPKDRGMRFRYECEGRSAGSILGASSTDNNKTQPTIEIQGPINHLKKVTVTVSLVTKDLPHRPHPHCLVGKDCITGSGICVVSFNPNTTRRHSFANLGIQCVRRRELDVSLQRRRSQNIDPFKTGHTKGIEDMDMNAVRLCFECLFEWDDGRKDSLFPVVSKPIYDK</sequence>
<dbReference type="InterPro" id="IPR011539">
    <property type="entry name" value="RHD_DNA_bind_dom"/>
</dbReference>
<feature type="compositionally biased region" description="Low complexity" evidence="1">
    <location>
        <begin position="62"/>
        <end position="80"/>
    </location>
</feature>
<dbReference type="PRINTS" id="PR00057">
    <property type="entry name" value="NFKBTNSCPFCT"/>
</dbReference>
<evidence type="ECO:0000256" key="1">
    <source>
        <dbReference type="SAM" id="MobiDB-lite"/>
    </source>
</evidence>